<dbReference type="GO" id="GO:0019005">
    <property type="term" value="C:SCF ubiquitin ligase complex"/>
    <property type="evidence" value="ECO:0007669"/>
    <property type="project" value="TreeGrafter"/>
</dbReference>
<protein>
    <recommendedName>
        <fullName evidence="3">F-box domain-containing protein</fullName>
    </recommendedName>
</protein>
<dbReference type="PANTHER" id="PTHR13318">
    <property type="entry name" value="PARTNER OF PAIRED, ISOFORM B-RELATED"/>
    <property type="match status" value="1"/>
</dbReference>
<gene>
    <name evidence="1" type="ORF">BGZ97_013182</name>
</gene>
<dbReference type="SUPFAM" id="SSF52047">
    <property type="entry name" value="RNI-like"/>
    <property type="match status" value="2"/>
</dbReference>
<dbReference type="EMBL" id="JAAAIN010000957">
    <property type="protein sequence ID" value="KAG0309034.1"/>
    <property type="molecule type" value="Genomic_DNA"/>
</dbReference>
<name>A0A9P6QZF7_9FUNG</name>
<organism evidence="1 2">
    <name type="scientific">Linnemannia gamsii</name>
    <dbReference type="NCBI Taxonomy" id="64522"/>
    <lineage>
        <taxon>Eukaryota</taxon>
        <taxon>Fungi</taxon>
        <taxon>Fungi incertae sedis</taxon>
        <taxon>Mucoromycota</taxon>
        <taxon>Mortierellomycotina</taxon>
        <taxon>Mortierellomycetes</taxon>
        <taxon>Mortierellales</taxon>
        <taxon>Mortierellaceae</taxon>
        <taxon>Linnemannia</taxon>
    </lineage>
</organism>
<dbReference type="OrthoDB" id="2406425at2759"/>
<dbReference type="Gene3D" id="3.80.10.10">
    <property type="entry name" value="Ribonuclease Inhibitor"/>
    <property type="match status" value="2"/>
</dbReference>
<evidence type="ECO:0000313" key="2">
    <source>
        <dbReference type="Proteomes" id="UP000823405"/>
    </source>
</evidence>
<comment type="caution">
    <text evidence="1">The sequence shown here is derived from an EMBL/GenBank/DDBJ whole genome shotgun (WGS) entry which is preliminary data.</text>
</comment>
<dbReference type="PANTHER" id="PTHR13318:SF101">
    <property type="entry name" value="F-BOX_LRR PROTEIN"/>
    <property type="match status" value="1"/>
</dbReference>
<proteinExistence type="predicted"/>
<accession>A0A9P6QZF7</accession>
<dbReference type="InterPro" id="IPR032675">
    <property type="entry name" value="LRR_dom_sf"/>
</dbReference>
<evidence type="ECO:0000313" key="1">
    <source>
        <dbReference type="EMBL" id="KAG0309034.1"/>
    </source>
</evidence>
<dbReference type="AlphaFoldDB" id="A0A9P6QZF7"/>
<dbReference type="GO" id="GO:0031146">
    <property type="term" value="P:SCF-dependent proteasomal ubiquitin-dependent protein catabolic process"/>
    <property type="evidence" value="ECO:0007669"/>
    <property type="project" value="TreeGrafter"/>
</dbReference>
<evidence type="ECO:0008006" key="3">
    <source>
        <dbReference type="Google" id="ProtNLM"/>
    </source>
</evidence>
<reference evidence="1" key="1">
    <citation type="journal article" date="2020" name="Fungal Divers.">
        <title>Resolving the Mortierellaceae phylogeny through synthesis of multi-gene phylogenetics and phylogenomics.</title>
        <authorList>
            <person name="Vandepol N."/>
            <person name="Liber J."/>
            <person name="Desiro A."/>
            <person name="Na H."/>
            <person name="Kennedy M."/>
            <person name="Barry K."/>
            <person name="Grigoriev I.V."/>
            <person name="Miller A.N."/>
            <person name="O'Donnell K."/>
            <person name="Stajich J.E."/>
            <person name="Bonito G."/>
        </authorList>
    </citation>
    <scope>NUCLEOTIDE SEQUENCE</scope>
    <source>
        <strain evidence="1">NVP60</strain>
    </source>
</reference>
<sequence>MMATISSSCKKVFAIPELLDLITAHLNRNDVLNFVLTNKMMLKRVTPLLYRKLEKHLTKVFRIFTSIPALHALARNVQHVRTLKVGGDELAYLYDCVLAFEDLNSLTLDTPLSQPVRFPPSDIRSCQMVALPPMTMLSVLELHLRPCGAHYPYSVSSASTSQANLARLSWLISLNPGLTSLTLHDFHIKDLRDGRIFGGALAGLSKLRSLTFWMYCMSSDWTKLLSCIFYSCQPSIQQLIMVFREEWSYQVAKDTDEQEEQWRNESVVTAARKQQPLVNLVELSLSTPHDFEWKSVADLRSMFTHCPNIKHLSMEVNLVAGKKEITSMEQFIGRECPNIEKLSYGCDDAVVHDQLGYRILNSLPAQQVVGFTYTGVISTHHMSAITISILQHSTSLREIHLTAADGFDKISASAIFSVCRNLEIFYIGLLYTGGLCISLDDALEHPWACTKLTHLTLAISGCALPYQPGVLEYFRRPTPIAITEVEGQHFARLEELYRRIGALKELRELDLSMTSIDEDGQMDTQCIEGVLSFPAMLNLKDARKGRPGYLQLLSGLKKLEVLRGSTTLHSLNTMMPSSACERFFDIPELSRLLTAFLELKDVSSLSRISRKMHSLCASSLYRSLIRQNGEDCKIWKSLPGLLALARNVNHVKELNVDKVMLAYYCNCVLAFEDLYSQTLGTPLSRPLWLPPLDIHSCQLATLPPMTHLSQLDISIGPSDTGPGPLTTPSANNVRASLPQLCWLISQNPGLSSIRLQGVPILDHRGARMFARALAGLSKLKRLVALIQCRSDGWVGLWMHIFFRLPLSVKVLFFSFEACENFERYQDALNDTLDGWKGEKVEAIVERQGPLIYLESLSFHGLVGYQWNTPSDIRDIFAHCPNIKELNTDIYVPDDAIEAVGNVIAQESPKIASLIYGMREVGDERVPFRIMSSLPAQQVTWLEFTLASHDLEIPAMNLAIHQHSTTLRALHIIGKHDIFWFSASIILKECVNLVTFEAPCKNTEGVFTTLGDVLDQPWGCTKLKNLALAIGGCEIPAEEDVTPYYTRPAPITLTGAETEHLSRLEDLYRRIGTLTALVKLDLRMNE</sequence>
<dbReference type="Proteomes" id="UP000823405">
    <property type="component" value="Unassembled WGS sequence"/>
</dbReference>
<keyword evidence="2" id="KW-1185">Reference proteome</keyword>